<feature type="signal peptide" evidence="13">
    <location>
        <begin position="1"/>
        <end position="42"/>
    </location>
</feature>
<keyword evidence="8 11" id="KW-0472">Membrane</keyword>
<feature type="domain" description="TonB-dependent receptor-like beta-barrel" evidence="14">
    <location>
        <begin position="272"/>
        <end position="729"/>
    </location>
</feature>
<comment type="subcellular location">
    <subcellularLocation>
        <location evidence="1 11">Cell outer membrane</location>
        <topology evidence="1 11">Multi-pass membrane protein</topology>
    </subcellularLocation>
</comment>
<dbReference type="PANTHER" id="PTHR30069:SF29">
    <property type="entry name" value="HEMOGLOBIN AND HEMOGLOBIN-HAPTOGLOBIN-BINDING PROTEIN 1-RELATED"/>
    <property type="match status" value="1"/>
</dbReference>
<dbReference type="GO" id="GO:0015344">
    <property type="term" value="F:siderophore uptake transmembrane transporter activity"/>
    <property type="evidence" value="ECO:0007669"/>
    <property type="project" value="TreeGrafter"/>
</dbReference>
<feature type="chain" id="PRO_5004798434" evidence="13">
    <location>
        <begin position="43"/>
        <end position="773"/>
    </location>
</feature>
<dbReference type="InterPro" id="IPR037066">
    <property type="entry name" value="Plug_dom_sf"/>
</dbReference>
<dbReference type="GO" id="GO:0009279">
    <property type="term" value="C:cell outer membrane"/>
    <property type="evidence" value="ECO:0007669"/>
    <property type="project" value="UniProtKB-SubCell"/>
</dbReference>
<dbReference type="RefSeq" id="WP_038491938.1">
    <property type="nucleotide sequence ID" value="NZ_BCTH01000088.1"/>
</dbReference>
<dbReference type="Pfam" id="PF07715">
    <property type="entry name" value="Plug"/>
    <property type="match status" value="1"/>
</dbReference>
<keyword evidence="4 11" id="KW-1134">Transmembrane beta strand</keyword>
<keyword evidence="3 11" id="KW-0813">Transport</keyword>
<dbReference type="InterPro" id="IPR000531">
    <property type="entry name" value="Beta-barrel_TonB"/>
</dbReference>
<evidence type="ECO:0000256" key="5">
    <source>
        <dbReference type="ARBA" id="ARBA00022692"/>
    </source>
</evidence>
<accession>W0V2B4</accession>
<dbReference type="InterPro" id="IPR039426">
    <property type="entry name" value="TonB-dep_rcpt-like"/>
</dbReference>
<protein>
    <submittedName>
        <fullName evidence="16">TonB-dependent Receptor Plug domain protein</fullName>
    </submittedName>
</protein>
<dbReference type="Gene3D" id="2.170.130.10">
    <property type="entry name" value="TonB-dependent receptor, plug domain"/>
    <property type="match status" value="1"/>
</dbReference>
<reference evidence="16 17" key="1">
    <citation type="journal article" date="2015" name="Genome Announc.">
        <title>Genome Sequence of Mushroom Soft-Rot Pathogen Janthinobacterium agaricidamnosum.</title>
        <authorList>
            <person name="Graupner K."/>
            <person name="Lackner G."/>
            <person name="Hertweck C."/>
        </authorList>
    </citation>
    <scope>NUCLEOTIDE SEQUENCE [LARGE SCALE GENOMIC DNA]</scope>
    <source>
        <strain evidence="17">NBRC 102515 / DSM 9628</strain>
    </source>
</reference>
<dbReference type="GO" id="GO:0044718">
    <property type="term" value="P:siderophore transmembrane transport"/>
    <property type="evidence" value="ECO:0007669"/>
    <property type="project" value="TreeGrafter"/>
</dbReference>
<evidence type="ECO:0000256" key="3">
    <source>
        <dbReference type="ARBA" id="ARBA00022448"/>
    </source>
</evidence>
<proteinExistence type="inferred from homology"/>
<dbReference type="AlphaFoldDB" id="W0V2B4"/>
<sequence>MTTVHLQPLVASSFASFIPRRLNLAVKAALLGLFAAPLPGHADEPSKQAVFPEILVQARQDDVRKPGTRTVITSEELERRNVTGLAGLVRYEPLISAPISASGSGSVWDSSGNSGYNIRGIEGNRVSLDIDGISLPDAAPKPDATSLNSFGIGREYFDPETFHEVRIGSGTSPAGAATPGLGGSVAFITKSPEDFLGNGRDSYVSYKLGYTAADRAAANTLTGAARVGNLQALAVLVHRKGSETKSLGDSPLNPDNWSSNAILTKLVWALPGDQKIDFTIDAYERDNKRVYLNKQSAAYPDGASQDSTTRRNRFSLGHTIAVKDVALFDTLTSKIYMQNSRVEDQTTAHYITGRVRYDRLINTGYFNNSYGVTSEAFKQVNAGNALTYGVSAEQTSTRRPWLEDRTVISTGAHQITMKNRMADMDTTKVAVFVRDELGFGLGGYKATLTPGLRAEYRSLKPKNLDQYLIAVPGAAKEIKEESDTYLTPGLGLSVEVAPNLDLYGQYSRGTRLPTAAERTGTYDSFSYTGAGNGYAVLGNPNLQKETSNAFELGLKGTATKGLTFRSALFYTKYNNFIDYQAQPADPVNYPTITFGLFRPENIGNARTWGGEVSARAELGSWSPAMQGWYVDAAAGLTRGSSQDKLTGISTPLASVAPYKGTFSIGYDHASQLFGIDLTAVKVGAKQAPDQSVNGVVTPNFAVPGYTLFDLSTYWNVHKNAKLVFGVYNLGNRKYWDYASSRSLVADTGGASHSDIQRQAMAGRNVAASLTVSF</sequence>
<dbReference type="eggNOG" id="COG4771">
    <property type="taxonomic scope" value="Bacteria"/>
</dbReference>
<feature type="domain" description="TonB-dependent receptor plug" evidence="15">
    <location>
        <begin position="65"/>
        <end position="183"/>
    </location>
</feature>
<evidence type="ECO:0000256" key="1">
    <source>
        <dbReference type="ARBA" id="ARBA00004571"/>
    </source>
</evidence>
<dbReference type="CDD" id="cd01347">
    <property type="entry name" value="ligand_gated_channel"/>
    <property type="match status" value="1"/>
</dbReference>
<dbReference type="InterPro" id="IPR012910">
    <property type="entry name" value="Plug_dom"/>
</dbReference>
<evidence type="ECO:0000259" key="14">
    <source>
        <dbReference type="Pfam" id="PF00593"/>
    </source>
</evidence>
<evidence type="ECO:0000256" key="11">
    <source>
        <dbReference type="PROSITE-ProRule" id="PRU01360"/>
    </source>
</evidence>
<dbReference type="PANTHER" id="PTHR30069">
    <property type="entry name" value="TONB-DEPENDENT OUTER MEMBRANE RECEPTOR"/>
    <property type="match status" value="1"/>
</dbReference>
<dbReference type="InterPro" id="IPR036942">
    <property type="entry name" value="Beta-barrel_TonB_sf"/>
</dbReference>
<gene>
    <name evidence="16" type="ORF">GJA_2310</name>
</gene>
<dbReference type="OrthoDB" id="9764669at2"/>
<dbReference type="Gene3D" id="2.40.170.20">
    <property type="entry name" value="TonB-dependent receptor, beta-barrel domain"/>
    <property type="match status" value="1"/>
</dbReference>
<dbReference type="PATRIC" id="fig|1349767.4.peg.4055"/>
<keyword evidence="17" id="KW-1185">Reference proteome</keyword>
<evidence type="ECO:0000256" key="13">
    <source>
        <dbReference type="SAM" id="SignalP"/>
    </source>
</evidence>
<keyword evidence="9 16" id="KW-0675">Receptor</keyword>
<evidence type="ECO:0000256" key="8">
    <source>
        <dbReference type="ARBA" id="ARBA00023136"/>
    </source>
</evidence>
<dbReference type="NCBIfam" id="TIGR01786">
    <property type="entry name" value="TonB-hemlactrns"/>
    <property type="match status" value="1"/>
</dbReference>
<keyword evidence="7 12" id="KW-0798">TonB box</keyword>
<evidence type="ECO:0000256" key="12">
    <source>
        <dbReference type="RuleBase" id="RU003357"/>
    </source>
</evidence>
<keyword evidence="10 11" id="KW-0998">Cell outer membrane</keyword>
<name>W0V2B4_9BURK</name>
<evidence type="ECO:0000313" key="16">
    <source>
        <dbReference type="EMBL" id="CDG82944.1"/>
    </source>
</evidence>
<dbReference type="PROSITE" id="PS52016">
    <property type="entry name" value="TONB_DEPENDENT_REC_3"/>
    <property type="match status" value="1"/>
</dbReference>
<evidence type="ECO:0000256" key="6">
    <source>
        <dbReference type="ARBA" id="ARBA00022729"/>
    </source>
</evidence>
<comment type="similarity">
    <text evidence="2 11 12">Belongs to the TonB-dependent receptor family.</text>
</comment>
<evidence type="ECO:0000256" key="10">
    <source>
        <dbReference type="ARBA" id="ARBA00023237"/>
    </source>
</evidence>
<organism evidence="16 17">
    <name type="scientific">Janthinobacterium agaricidamnosum NBRC 102515 = DSM 9628</name>
    <dbReference type="NCBI Taxonomy" id="1349767"/>
    <lineage>
        <taxon>Bacteria</taxon>
        <taxon>Pseudomonadati</taxon>
        <taxon>Pseudomonadota</taxon>
        <taxon>Betaproteobacteria</taxon>
        <taxon>Burkholderiales</taxon>
        <taxon>Oxalobacteraceae</taxon>
        <taxon>Janthinobacterium</taxon>
    </lineage>
</organism>
<evidence type="ECO:0000256" key="4">
    <source>
        <dbReference type="ARBA" id="ARBA00022452"/>
    </source>
</evidence>
<keyword evidence="5 11" id="KW-0812">Transmembrane</keyword>
<dbReference type="Proteomes" id="UP000027604">
    <property type="component" value="Chromosome I"/>
</dbReference>
<dbReference type="Pfam" id="PF00593">
    <property type="entry name" value="TonB_dep_Rec_b-barrel"/>
    <property type="match status" value="1"/>
</dbReference>
<keyword evidence="6 13" id="KW-0732">Signal</keyword>
<dbReference type="EMBL" id="HG322949">
    <property type="protein sequence ID" value="CDG82944.1"/>
    <property type="molecule type" value="Genomic_DNA"/>
</dbReference>
<dbReference type="SUPFAM" id="SSF56935">
    <property type="entry name" value="Porins"/>
    <property type="match status" value="1"/>
</dbReference>
<evidence type="ECO:0000313" key="17">
    <source>
        <dbReference type="Proteomes" id="UP000027604"/>
    </source>
</evidence>
<evidence type="ECO:0000256" key="9">
    <source>
        <dbReference type="ARBA" id="ARBA00023170"/>
    </source>
</evidence>
<evidence type="ECO:0000256" key="7">
    <source>
        <dbReference type="ARBA" id="ARBA00023077"/>
    </source>
</evidence>
<dbReference type="KEGG" id="jag:GJA_2310"/>
<evidence type="ECO:0000256" key="2">
    <source>
        <dbReference type="ARBA" id="ARBA00009810"/>
    </source>
</evidence>
<dbReference type="HOGENOM" id="CLU_008287_19_0_4"/>
<evidence type="ECO:0000259" key="15">
    <source>
        <dbReference type="Pfam" id="PF07715"/>
    </source>
</evidence>
<dbReference type="InterPro" id="IPR010949">
    <property type="entry name" value="TonB_Hb/transfer/lactofer_rcpt"/>
</dbReference>
<dbReference type="STRING" id="1349767.GJA_2310"/>